<keyword evidence="5" id="KW-1185">Reference proteome</keyword>
<name>A0AA40BYF6_9PEZI</name>
<feature type="compositionally biased region" description="Basic and acidic residues" evidence="1">
    <location>
        <begin position="437"/>
        <end position="452"/>
    </location>
</feature>
<protein>
    <submittedName>
        <fullName evidence="4">Uncharacterized protein</fullName>
    </submittedName>
</protein>
<keyword evidence="2" id="KW-1133">Transmembrane helix</keyword>
<keyword evidence="2" id="KW-0472">Membrane</keyword>
<organism evidence="4 5">
    <name type="scientific">Bombardia bombarda</name>
    <dbReference type="NCBI Taxonomy" id="252184"/>
    <lineage>
        <taxon>Eukaryota</taxon>
        <taxon>Fungi</taxon>
        <taxon>Dikarya</taxon>
        <taxon>Ascomycota</taxon>
        <taxon>Pezizomycotina</taxon>
        <taxon>Sordariomycetes</taxon>
        <taxon>Sordariomycetidae</taxon>
        <taxon>Sordariales</taxon>
        <taxon>Lasiosphaeriaceae</taxon>
        <taxon>Bombardia</taxon>
    </lineage>
</organism>
<evidence type="ECO:0000256" key="1">
    <source>
        <dbReference type="SAM" id="MobiDB-lite"/>
    </source>
</evidence>
<reference evidence="4" key="1">
    <citation type="submission" date="2023-06" db="EMBL/GenBank/DDBJ databases">
        <title>Genome-scale phylogeny and comparative genomics of the fungal order Sordariales.</title>
        <authorList>
            <consortium name="Lawrence Berkeley National Laboratory"/>
            <person name="Hensen N."/>
            <person name="Bonometti L."/>
            <person name="Westerberg I."/>
            <person name="Brannstrom I.O."/>
            <person name="Guillou S."/>
            <person name="Cros-Aarteil S."/>
            <person name="Calhoun S."/>
            <person name="Haridas S."/>
            <person name="Kuo A."/>
            <person name="Mondo S."/>
            <person name="Pangilinan J."/>
            <person name="Riley R."/>
            <person name="LaButti K."/>
            <person name="Andreopoulos B."/>
            <person name="Lipzen A."/>
            <person name="Chen C."/>
            <person name="Yanf M."/>
            <person name="Daum C."/>
            <person name="Ng V."/>
            <person name="Clum A."/>
            <person name="Steindorff A."/>
            <person name="Ohm R."/>
            <person name="Martin F."/>
            <person name="Silar P."/>
            <person name="Natvig D."/>
            <person name="Lalanne C."/>
            <person name="Gautier V."/>
            <person name="Ament-velasquez S.L."/>
            <person name="Kruys A."/>
            <person name="Hutchinson M.I."/>
            <person name="Powell A.J."/>
            <person name="Barry K."/>
            <person name="Miller A.N."/>
            <person name="Grigoriev I.V."/>
            <person name="Debuchy R."/>
            <person name="Gladieux P."/>
            <person name="Thoren M.H."/>
            <person name="Johannesson H."/>
        </authorList>
    </citation>
    <scope>NUCLEOTIDE SEQUENCE</scope>
    <source>
        <strain evidence="4">SMH3391-2</strain>
    </source>
</reference>
<feature type="signal peptide" evidence="3">
    <location>
        <begin position="1"/>
        <end position="22"/>
    </location>
</feature>
<feature type="region of interest" description="Disordered" evidence="1">
    <location>
        <begin position="419"/>
        <end position="452"/>
    </location>
</feature>
<dbReference type="EMBL" id="JAULSR010000005">
    <property type="protein sequence ID" value="KAK0618124.1"/>
    <property type="molecule type" value="Genomic_DNA"/>
</dbReference>
<comment type="caution">
    <text evidence="4">The sequence shown here is derived from an EMBL/GenBank/DDBJ whole genome shotgun (WGS) entry which is preliminary data.</text>
</comment>
<feature type="region of interest" description="Disordered" evidence="1">
    <location>
        <begin position="334"/>
        <end position="400"/>
    </location>
</feature>
<evidence type="ECO:0000313" key="5">
    <source>
        <dbReference type="Proteomes" id="UP001174934"/>
    </source>
</evidence>
<sequence length="452" mass="47822">MPTAWVSLRALSLAALCTTGWAIPASEIFTRQSSCPAKYNQCSDTSLPSSYCCPSSQKCLALAGNTTLICCPSGSDCSRIRPVSCDISQQNVAENPDAVIKTTALDVPLPGCGDNTCCPFGYSCTADKKCSMNANQNTLPGAVEEPSSTTSATPSSTSSTGTGTDTSTSSTTSSPLSPESSVSDEKKGPSVAVVAGASTGAAIVAIVGIVAACLMIKRKNKKKQEEHAANLKSMRSTSSFGNFISNPIVAENSTLRTDFSRLSPPRNINHNEREQASVTGDLIRDSLESSSDSDSRLPQAPAQAHDQSYDPRPRVLARQSSIAYGFGAPDTSPYMNGGAASTHTAHTGRSGDRLLAPPQTPPQQQQQRPRELSSVSINVFADPRTLTPESSSNTTRGEYSRHSHLTTFTQMMDAADLGQVARGQGYVPYDGQPSPDPRGDPRGRAYDPRERR</sequence>
<feature type="transmembrane region" description="Helical" evidence="2">
    <location>
        <begin position="191"/>
        <end position="216"/>
    </location>
</feature>
<proteinExistence type="predicted"/>
<accession>A0AA40BYF6</accession>
<gene>
    <name evidence="4" type="ORF">B0T17DRAFT_618753</name>
</gene>
<keyword evidence="2" id="KW-0812">Transmembrane</keyword>
<feature type="region of interest" description="Disordered" evidence="1">
    <location>
        <begin position="141"/>
        <end position="187"/>
    </location>
</feature>
<feature type="compositionally biased region" description="Low complexity" evidence="1">
    <location>
        <begin position="146"/>
        <end position="181"/>
    </location>
</feature>
<feature type="region of interest" description="Disordered" evidence="1">
    <location>
        <begin position="260"/>
        <end position="312"/>
    </location>
</feature>
<keyword evidence="3" id="KW-0732">Signal</keyword>
<evidence type="ECO:0000256" key="3">
    <source>
        <dbReference type="SAM" id="SignalP"/>
    </source>
</evidence>
<evidence type="ECO:0000256" key="2">
    <source>
        <dbReference type="SAM" id="Phobius"/>
    </source>
</evidence>
<dbReference type="Proteomes" id="UP001174934">
    <property type="component" value="Unassembled WGS sequence"/>
</dbReference>
<dbReference type="AlphaFoldDB" id="A0AA40BYF6"/>
<evidence type="ECO:0000313" key="4">
    <source>
        <dbReference type="EMBL" id="KAK0618124.1"/>
    </source>
</evidence>
<feature type="chain" id="PRO_5041426445" evidence="3">
    <location>
        <begin position="23"/>
        <end position="452"/>
    </location>
</feature>
<feature type="compositionally biased region" description="Polar residues" evidence="1">
    <location>
        <begin position="387"/>
        <end position="397"/>
    </location>
</feature>